<comment type="caution">
    <text evidence="7">The sequence shown here is derived from an EMBL/GenBank/DDBJ whole genome shotgun (WGS) entry which is preliminary data.</text>
</comment>
<dbReference type="Pfam" id="PF02388">
    <property type="entry name" value="FemAB"/>
    <property type="match status" value="2"/>
</dbReference>
<dbReference type="SUPFAM" id="SSF55729">
    <property type="entry name" value="Acyl-CoA N-acyltransferases (Nat)"/>
    <property type="match status" value="2"/>
</dbReference>
<dbReference type="AlphaFoldDB" id="A0A0G0XFF7"/>
<dbReference type="GO" id="GO:0016755">
    <property type="term" value="F:aminoacyltransferase activity"/>
    <property type="evidence" value="ECO:0007669"/>
    <property type="project" value="InterPro"/>
</dbReference>
<keyword evidence="6" id="KW-0961">Cell wall biogenesis/degradation</keyword>
<dbReference type="InterPro" id="IPR050644">
    <property type="entry name" value="PG_Glycine_Bridge_Synth"/>
</dbReference>
<proteinExistence type="inferred from homology"/>
<name>A0A0G0XFF7_9BACT</name>
<dbReference type="InterPro" id="IPR003447">
    <property type="entry name" value="FEMABX"/>
</dbReference>
<dbReference type="Gene3D" id="3.40.630.30">
    <property type="match status" value="2"/>
</dbReference>
<evidence type="ECO:0000256" key="5">
    <source>
        <dbReference type="ARBA" id="ARBA00023315"/>
    </source>
</evidence>
<comment type="similarity">
    <text evidence="1">Belongs to the FemABX family.</text>
</comment>
<evidence type="ECO:0000313" key="7">
    <source>
        <dbReference type="EMBL" id="KKR86487.1"/>
    </source>
</evidence>
<dbReference type="PROSITE" id="PS51191">
    <property type="entry name" value="FEMABX"/>
    <property type="match status" value="1"/>
</dbReference>
<dbReference type="PATRIC" id="fig|1618985.3.peg.803"/>
<keyword evidence="2" id="KW-0808">Transferase</keyword>
<evidence type="ECO:0000256" key="3">
    <source>
        <dbReference type="ARBA" id="ARBA00022960"/>
    </source>
</evidence>
<gene>
    <name evidence="7" type="ORF">UU35_C0012G0004</name>
</gene>
<accession>A0A0G0XFF7</accession>
<dbReference type="InterPro" id="IPR016181">
    <property type="entry name" value="Acyl_CoA_acyltransferase"/>
</dbReference>
<evidence type="ECO:0000256" key="6">
    <source>
        <dbReference type="ARBA" id="ARBA00023316"/>
    </source>
</evidence>
<evidence type="ECO:0000256" key="2">
    <source>
        <dbReference type="ARBA" id="ARBA00022679"/>
    </source>
</evidence>
<keyword evidence="5" id="KW-0012">Acyltransferase</keyword>
<evidence type="ECO:0000256" key="1">
    <source>
        <dbReference type="ARBA" id="ARBA00009943"/>
    </source>
</evidence>
<keyword evidence="3" id="KW-0133">Cell shape</keyword>
<dbReference type="PANTHER" id="PTHR36174">
    <property type="entry name" value="LIPID II:GLYCINE GLYCYLTRANSFERASE"/>
    <property type="match status" value="1"/>
</dbReference>
<evidence type="ECO:0000256" key="4">
    <source>
        <dbReference type="ARBA" id="ARBA00022984"/>
    </source>
</evidence>
<dbReference type="GO" id="GO:0009252">
    <property type="term" value="P:peptidoglycan biosynthetic process"/>
    <property type="evidence" value="ECO:0007669"/>
    <property type="project" value="UniProtKB-KW"/>
</dbReference>
<dbReference type="EMBL" id="LCAH01000012">
    <property type="protein sequence ID" value="KKR86487.1"/>
    <property type="molecule type" value="Genomic_DNA"/>
</dbReference>
<dbReference type="Proteomes" id="UP000034616">
    <property type="component" value="Unassembled WGS sequence"/>
</dbReference>
<dbReference type="GO" id="GO:0071555">
    <property type="term" value="P:cell wall organization"/>
    <property type="evidence" value="ECO:0007669"/>
    <property type="project" value="UniProtKB-KW"/>
</dbReference>
<keyword evidence="4" id="KW-0573">Peptidoglycan synthesis</keyword>
<protein>
    <submittedName>
        <fullName evidence="7">Pentaglycine interpeptide bridge formation protein</fullName>
    </submittedName>
</protein>
<sequence length="339" mass="39339">MSSMFEKEIFSSDQETWDAFVLEYGPQSGAFLQSWEWGNFQEKLGRRVKRIGFFREEKWCGVAQIIFLSLPFGKQYGFCPRGPVVIPGFYEDPDFAVSLSHLFRLEKSTLFLRTEPPFEKEIFLPPVWKFVRAVNTPHTLLLSLKPELDQLLANMHPKTRYNIRLAERKGVQIRFLDASRFEELWPLFANTAERDGFRLHAKSYYKTCLETLTDSRIHAFLAAAFFDGKPLAANLMIDYENTRTYLHGASSNTERQLMAPYLLHWALIQDAKINGMKQYDWWGIAGSDDPKDPWAGITRFKRGFGGEEISYPGTFDFVLQSVPYAGYCAMRALIRRLRF</sequence>
<reference evidence="7 8" key="1">
    <citation type="journal article" date="2015" name="Nature">
        <title>rRNA introns, odd ribosomes, and small enigmatic genomes across a large radiation of phyla.</title>
        <authorList>
            <person name="Brown C.T."/>
            <person name="Hug L.A."/>
            <person name="Thomas B.C."/>
            <person name="Sharon I."/>
            <person name="Castelle C.J."/>
            <person name="Singh A."/>
            <person name="Wilkins M.J."/>
            <person name="Williams K.H."/>
            <person name="Banfield J.F."/>
        </authorList>
    </citation>
    <scope>NUCLEOTIDE SEQUENCE [LARGE SCALE GENOMIC DNA]</scope>
</reference>
<dbReference type="PANTHER" id="PTHR36174:SF1">
    <property type="entry name" value="LIPID II:GLYCINE GLYCYLTRANSFERASE"/>
    <property type="match status" value="1"/>
</dbReference>
<dbReference type="GO" id="GO:0008360">
    <property type="term" value="P:regulation of cell shape"/>
    <property type="evidence" value="ECO:0007669"/>
    <property type="project" value="UniProtKB-KW"/>
</dbReference>
<organism evidence="7 8">
    <name type="scientific">Candidatus Uhrbacteria bacterium GW2011_GWC2_41_11</name>
    <dbReference type="NCBI Taxonomy" id="1618985"/>
    <lineage>
        <taxon>Bacteria</taxon>
        <taxon>Candidatus Uhriibacteriota</taxon>
    </lineage>
</organism>
<evidence type="ECO:0000313" key="8">
    <source>
        <dbReference type="Proteomes" id="UP000034616"/>
    </source>
</evidence>